<feature type="domain" description="Membrane insertase YidC N-terminal" evidence="17">
    <location>
        <begin position="70"/>
        <end position="357"/>
    </location>
</feature>
<keyword evidence="9 14" id="KW-1133">Transmembrane helix</keyword>
<keyword evidence="6" id="KW-0997">Cell inner membrane</keyword>
<dbReference type="Proteomes" id="UP001418637">
    <property type="component" value="Unassembled WGS sequence"/>
</dbReference>
<comment type="subunit">
    <text evidence="14">Interacts with the Sec translocase complex via SecD. Specifically interacts with transmembrane segments of nascent integral membrane proteins during membrane integration.</text>
</comment>
<evidence type="ECO:0000256" key="2">
    <source>
        <dbReference type="ARBA" id="ARBA00010527"/>
    </source>
</evidence>
<dbReference type="CDD" id="cd19961">
    <property type="entry name" value="EcYidC-like_peri"/>
    <property type="match status" value="1"/>
</dbReference>
<gene>
    <name evidence="14 18" type="primary">yidC</name>
    <name evidence="18" type="ORF">WJT86_09995</name>
</gene>
<proteinExistence type="inferred from homology"/>
<evidence type="ECO:0000256" key="15">
    <source>
        <dbReference type="SAM" id="MobiDB-lite"/>
    </source>
</evidence>
<comment type="caution">
    <text evidence="18">The sequence shown here is derived from an EMBL/GenBank/DDBJ whole genome shotgun (WGS) entry which is preliminary data.</text>
</comment>
<dbReference type="InterPro" id="IPR038221">
    <property type="entry name" value="YidC_periplasmic_sf"/>
</dbReference>
<reference evidence="18 19" key="1">
    <citation type="submission" date="2024-04" db="EMBL/GenBank/DDBJ databases">
        <title>A novel species isolated from cricket.</title>
        <authorList>
            <person name="Wang H.-C."/>
        </authorList>
    </citation>
    <scope>NUCLEOTIDE SEQUENCE [LARGE SCALE GENOMIC DNA]</scope>
    <source>
        <strain evidence="18 19">WL0021</strain>
    </source>
</reference>
<keyword evidence="7 14" id="KW-0812">Transmembrane</keyword>
<evidence type="ECO:0000256" key="7">
    <source>
        <dbReference type="ARBA" id="ARBA00022692"/>
    </source>
</evidence>
<evidence type="ECO:0000256" key="8">
    <source>
        <dbReference type="ARBA" id="ARBA00022927"/>
    </source>
</evidence>
<evidence type="ECO:0000256" key="9">
    <source>
        <dbReference type="ARBA" id="ARBA00022989"/>
    </source>
</evidence>
<evidence type="ECO:0000259" key="17">
    <source>
        <dbReference type="Pfam" id="PF14849"/>
    </source>
</evidence>
<accession>A0ABV0BNJ8</accession>
<dbReference type="InterPro" id="IPR001708">
    <property type="entry name" value="YidC/ALB3/OXA1/COX18"/>
</dbReference>
<dbReference type="InterPro" id="IPR047196">
    <property type="entry name" value="YidC_ALB_C"/>
</dbReference>
<dbReference type="RefSeq" id="WP_346337417.1">
    <property type="nucleotide sequence ID" value="NZ_JBBYXI010000003.1"/>
</dbReference>
<dbReference type="PANTHER" id="PTHR12428:SF65">
    <property type="entry name" value="CYTOCHROME C OXIDASE ASSEMBLY PROTEIN COX18, MITOCHONDRIAL"/>
    <property type="match status" value="1"/>
</dbReference>
<protein>
    <recommendedName>
        <fullName evidence="3 14">Membrane protein insertase YidC</fullName>
    </recommendedName>
    <alternativeName>
        <fullName evidence="13 14">Foldase YidC</fullName>
    </alternativeName>
    <alternativeName>
        <fullName evidence="12 14">Membrane integrase YidC</fullName>
    </alternativeName>
    <alternativeName>
        <fullName evidence="14">Membrane protein YidC</fullName>
    </alternativeName>
</protein>
<dbReference type="PANTHER" id="PTHR12428">
    <property type="entry name" value="OXA1"/>
    <property type="match status" value="1"/>
</dbReference>
<dbReference type="NCBIfam" id="TIGR03593">
    <property type="entry name" value="yidC_nterm"/>
    <property type="match status" value="1"/>
</dbReference>
<dbReference type="Pfam" id="PF14849">
    <property type="entry name" value="YidC_periplas"/>
    <property type="match status" value="1"/>
</dbReference>
<evidence type="ECO:0000256" key="5">
    <source>
        <dbReference type="ARBA" id="ARBA00022475"/>
    </source>
</evidence>
<evidence type="ECO:0000256" key="14">
    <source>
        <dbReference type="HAMAP-Rule" id="MF_01810"/>
    </source>
</evidence>
<evidence type="ECO:0000256" key="6">
    <source>
        <dbReference type="ARBA" id="ARBA00022519"/>
    </source>
</evidence>
<feature type="transmembrane region" description="Helical" evidence="14">
    <location>
        <begin position="532"/>
        <end position="557"/>
    </location>
</feature>
<organism evidence="18 19">
    <name type="scientific">Hohaiivirga grylli</name>
    <dbReference type="NCBI Taxonomy" id="3133970"/>
    <lineage>
        <taxon>Bacteria</taxon>
        <taxon>Pseudomonadati</taxon>
        <taxon>Pseudomonadota</taxon>
        <taxon>Alphaproteobacteria</taxon>
        <taxon>Hyphomicrobiales</taxon>
        <taxon>Methylobacteriaceae</taxon>
        <taxon>Hohaiivirga</taxon>
    </lineage>
</organism>
<dbReference type="InterPro" id="IPR028055">
    <property type="entry name" value="YidC/Oxa/ALB_C"/>
</dbReference>
<evidence type="ECO:0000256" key="12">
    <source>
        <dbReference type="ARBA" id="ARBA00033245"/>
    </source>
</evidence>
<feature type="compositionally biased region" description="Low complexity" evidence="15">
    <location>
        <begin position="37"/>
        <end position="53"/>
    </location>
</feature>
<keyword evidence="4 14" id="KW-0813">Transport</keyword>
<dbReference type="NCBIfam" id="TIGR03592">
    <property type="entry name" value="yidC_oxa1_cterm"/>
    <property type="match status" value="1"/>
</dbReference>
<keyword evidence="10 14" id="KW-0472">Membrane</keyword>
<evidence type="ECO:0000256" key="11">
    <source>
        <dbReference type="ARBA" id="ARBA00023186"/>
    </source>
</evidence>
<feature type="domain" description="Membrane insertase YidC/Oxa/ALB C-terminal" evidence="16">
    <location>
        <begin position="368"/>
        <end position="571"/>
    </location>
</feature>
<keyword evidence="5 14" id="KW-1003">Cell membrane</keyword>
<feature type="transmembrane region" description="Helical" evidence="14">
    <location>
        <begin position="437"/>
        <end position="458"/>
    </location>
</feature>
<comment type="subcellular location">
    <subcellularLocation>
        <location evidence="1">Cell inner membrane</location>
        <topology evidence="1">Multi-pass membrane protein</topology>
    </subcellularLocation>
    <subcellularLocation>
        <location evidence="14">Cell membrane</location>
        <topology evidence="14">Multi-pass membrane protein</topology>
    </subcellularLocation>
</comment>
<dbReference type="Gene3D" id="2.70.98.90">
    <property type="match status" value="1"/>
</dbReference>
<feature type="transmembrane region" description="Helical" evidence="14">
    <location>
        <begin position="493"/>
        <end position="512"/>
    </location>
</feature>
<dbReference type="CDD" id="cd20070">
    <property type="entry name" value="5TM_YidC_Alb3"/>
    <property type="match status" value="1"/>
</dbReference>
<evidence type="ECO:0000256" key="3">
    <source>
        <dbReference type="ARBA" id="ARBA00015325"/>
    </source>
</evidence>
<dbReference type="PRINTS" id="PR01900">
    <property type="entry name" value="YIDCPROTEIN"/>
</dbReference>
<dbReference type="NCBIfam" id="NF002353">
    <property type="entry name" value="PRK01318.1-4"/>
    <property type="match status" value="1"/>
</dbReference>
<dbReference type="HAMAP" id="MF_01810">
    <property type="entry name" value="YidC_type1"/>
    <property type="match status" value="1"/>
</dbReference>
<keyword evidence="11 14" id="KW-0143">Chaperone</keyword>
<evidence type="ECO:0000256" key="13">
    <source>
        <dbReference type="ARBA" id="ARBA00033342"/>
    </source>
</evidence>
<dbReference type="EMBL" id="JBBYXI010000003">
    <property type="protein sequence ID" value="MEN3931387.1"/>
    <property type="molecule type" value="Genomic_DNA"/>
</dbReference>
<name>A0ABV0BNJ8_9HYPH</name>
<feature type="transmembrane region" description="Helical" evidence="14">
    <location>
        <begin position="7"/>
        <end position="26"/>
    </location>
</feature>
<evidence type="ECO:0000313" key="18">
    <source>
        <dbReference type="EMBL" id="MEN3931387.1"/>
    </source>
</evidence>
<dbReference type="Pfam" id="PF02096">
    <property type="entry name" value="60KD_IMP"/>
    <property type="match status" value="1"/>
</dbReference>
<evidence type="ECO:0000313" key="19">
    <source>
        <dbReference type="Proteomes" id="UP001418637"/>
    </source>
</evidence>
<evidence type="ECO:0000256" key="4">
    <source>
        <dbReference type="ARBA" id="ARBA00022448"/>
    </source>
</evidence>
<feature type="transmembrane region" description="Helical" evidence="14">
    <location>
        <begin position="360"/>
        <end position="387"/>
    </location>
</feature>
<evidence type="ECO:0000256" key="10">
    <source>
        <dbReference type="ARBA" id="ARBA00023136"/>
    </source>
</evidence>
<dbReference type="InterPro" id="IPR028053">
    <property type="entry name" value="Membr_insert_YidC_N"/>
</dbReference>
<comment type="function">
    <text evidence="14">Required for the insertion and/or proper folding and/or complex formation of integral membrane proteins into the membrane. Involved in integration of membrane proteins that insert both dependently and independently of the Sec translocase complex, as well as at least some lipoproteins. Aids folding of multispanning membrane proteins.</text>
</comment>
<dbReference type="PRINTS" id="PR00701">
    <property type="entry name" value="60KDINNERMP"/>
</dbReference>
<dbReference type="InterPro" id="IPR019998">
    <property type="entry name" value="Membr_insert_YidC"/>
</dbReference>
<evidence type="ECO:0000256" key="1">
    <source>
        <dbReference type="ARBA" id="ARBA00004429"/>
    </source>
</evidence>
<comment type="similarity">
    <text evidence="2 14">Belongs to the OXA1/ALB3/YidC family. Type 1 subfamily.</text>
</comment>
<sequence>MSQENRNLFLTIIISIAILFGWNYVFPTPEAPPAPPQQQTQVTQQNTATPQAQATKVLETRDTVLDQSPRVKIDTPSIEGSISLKGGRIDDVKLKNYRETVDPSSPIITLMTPKGAANAYQAEFNWLGTDASQLPNSDTLWTTSSTALTPTQPLVLTWDNGKGLVFTRTISVDDKALFTVADSVKNNSEAAIDLTPYGIIARYGKPQVAGYAVLHEGMIGILGDNGLQEYTYDAVAKEAAGANYDHGKEWANLKGGYVGFSDKYWATALIPDQSQTYRGSFTQRADPTVGNVYQAAVVGTTRSLAAGATTENTQHFFAGAKEASVLDAYQTQLKVDRFDRLIDWGWFFFITRPLFKVIDFLYKFVGNFGVSILVITLLIKLIFLPLANKSYASMAKMKAVQPEMTAIRERYADDKTKQQQALMELYKKEKINPVSGCWPMLVQIPVFFALYKVLFVSIEMRHAPFIGWIKDLAAPDPTTIFNLFGLIPFDPSTFPVIGSFLMLGAWPVIMGLTMWIQMKMNPQAADPTQQMIFAWMPLIFTFMLAHFPAGLVIYWAWNNTLSVIQQYFIMKRHGVKVELWDNLKNVFKRKAA</sequence>
<feature type="region of interest" description="Disordered" evidence="15">
    <location>
        <begin position="30"/>
        <end position="53"/>
    </location>
</feature>
<keyword evidence="8 14" id="KW-0653">Protein transport</keyword>
<evidence type="ECO:0000259" key="16">
    <source>
        <dbReference type="Pfam" id="PF02096"/>
    </source>
</evidence>
<keyword evidence="19" id="KW-1185">Reference proteome</keyword>